<keyword evidence="2" id="KW-0472">Membrane</keyword>
<feature type="transmembrane region" description="Helical" evidence="2">
    <location>
        <begin position="106"/>
        <end position="131"/>
    </location>
</feature>
<name>A0AAP0NWI0_9MAGN</name>
<keyword evidence="2" id="KW-0812">Transmembrane</keyword>
<gene>
    <name evidence="3" type="ORF">Syun_018601</name>
</gene>
<evidence type="ECO:0000313" key="4">
    <source>
        <dbReference type="Proteomes" id="UP001420932"/>
    </source>
</evidence>
<accession>A0AAP0NWI0</accession>
<proteinExistence type="predicted"/>
<protein>
    <submittedName>
        <fullName evidence="3">Uncharacterized protein</fullName>
    </submittedName>
</protein>
<dbReference type="Proteomes" id="UP001420932">
    <property type="component" value="Unassembled WGS sequence"/>
</dbReference>
<reference evidence="3 4" key="1">
    <citation type="submission" date="2024-01" db="EMBL/GenBank/DDBJ databases">
        <title>Genome assemblies of Stephania.</title>
        <authorList>
            <person name="Yang L."/>
        </authorList>
    </citation>
    <scope>NUCLEOTIDE SEQUENCE [LARGE SCALE GENOMIC DNA]</scope>
    <source>
        <strain evidence="3">YNDBR</strain>
        <tissue evidence="3">Leaf</tissue>
    </source>
</reference>
<comment type="caution">
    <text evidence="3">The sequence shown here is derived from an EMBL/GenBank/DDBJ whole genome shotgun (WGS) entry which is preliminary data.</text>
</comment>
<evidence type="ECO:0000256" key="2">
    <source>
        <dbReference type="SAM" id="Phobius"/>
    </source>
</evidence>
<organism evidence="3 4">
    <name type="scientific">Stephania yunnanensis</name>
    <dbReference type="NCBI Taxonomy" id="152371"/>
    <lineage>
        <taxon>Eukaryota</taxon>
        <taxon>Viridiplantae</taxon>
        <taxon>Streptophyta</taxon>
        <taxon>Embryophyta</taxon>
        <taxon>Tracheophyta</taxon>
        <taxon>Spermatophyta</taxon>
        <taxon>Magnoliopsida</taxon>
        <taxon>Ranunculales</taxon>
        <taxon>Menispermaceae</taxon>
        <taxon>Menispermoideae</taxon>
        <taxon>Cissampelideae</taxon>
        <taxon>Stephania</taxon>
    </lineage>
</organism>
<sequence>MGMKARVTPEHALGRHAKVRPKDHGACHPELVGLGFDQALANTQGCLGAQLGTTKQTLPLEQCIPKSGLEYGPCHPRLGWTKSNAVIGGYVIASIMAPSMTKASGALTSFLIAGAFASFVVAGALTPFVVAEAFTLPVIAGALTSSFVARVVVVGISTMFSLTFSVSSSCVSIIVVACVTN</sequence>
<evidence type="ECO:0000256" key="1">
    <source>
        <dbReference type="SAM" id="MobiDB-lite"/>
    </source>
</evidence>
<keyword evidence="2" id="KW-1133">Transmembrane helix</keyword>
<dbReference type="AlphaFoldDB" id="A0AAP0NWI0"/>
<keyword evidence="4" id="KW-1185">Reference proteome</keyword>
<feature type="transmembrane region" description="Helical" evidence="2">
    <location>
        <begin position="151"/>
        <end position="179"/>
    </location>
</feature>
<evidence type="ECO:0000313" key="3">
    <source>
        <dbReference type="EMBL" id="KAK9120984.1"/>
    </source>
</evidence>
<feature type="region of interest" description="Disordered" evidence="1">
    <location>
        <begin position="1"/>
        <end position="21"/>
    </location>
</feature>
<dbReference type="EMBL" id="JBBNAF010000008">
    <property type="protein sequence ID" value="KAK9120984.1"/>
    <property type="molecule type" value="Genomic_DNA"/>
</dbReference>